<dbReference type="SUPFAM" id="SSF55008">
    <property type="entry name" value="HMA, heavy metal-associated domain"/>
    <property type="match status" value="1"/>
</dbReference>
<dbReference type="CDD" id="cd00371">
    <property type="entry name" value="HMA"/>
    <property type="match status" value="1"/>
</dbReference>
<reference evidence="2 3" key="1">
    <citation type="submission" date="2021-01" db="EMBL/GenBank/DDBJ databases">
        <title>Identification of strong promoters based on the transcriptome of Brevibacillus choshinensis.</title>
        <authorList>
            <person name="Yao D."/>
            <person name="Zhang K."/>
            <person name="Wu J."/>
        </authorList>
    </citation>
    <scope>NUCLEOTIDE SEQUENCE [LARGE SCALE GENOMIC DNA]</scope>
    <source>
        <strain evidence="2 3">HPD31-SP3</strain>
    </source>
</reference>
<evidence type="ECO:0000313" key="2">
    <source>
        <dbReference type="EMBL" id="QRG67198.1"/>
    </source>
</evidence>
<protein>
    <submittedName>
        <fullName evidence="2">Heavy-metal-associated domain-containing protein</fullName>
    </submittedName>
</protein>
<dbReference type="InterPro" id="IPR000428">
    <property type="entry name" value="Cu-bd"/>
</dbReference>
<gene>
    <name evidence="2" type="ORF">JNE38_27720</name>
</gene>
<name>A0ABX7FLS7_BRECH</name>
<dbReference type="PRINTS" id="PR00944">
    <property type="entry name" value="CUEXPORT"/>
</dbReference>
<sequence>MTNLTLQVEGMSCQHCVNSIEGALQAIGANGKVNLAAHTVEVTWTDGLLSLEAVKEAIEEQGYEVVAIIDNKEGVNGDAGDGNE</sequence>
<dbReference type="InterPro" id="IPR036163">
    <property type="entry name" value="HMA_dom_sf"/>
</dbReference>
<dbReference type="Proteomes" id="UP000596248">
    <property type="component" value="Chromosome"/>
</dbReference>
<dbReference type="InterPro" id="IPR006121">
    <property type="entry name" value="HMA_dom"/>
</dbReference>
<dbReference type="PROSITE" id="PS50846">
    <property type="entry name" value="HMA_2"/>
    <property type="match status" value="1"/>
</dbReference>
<dbReference type="Pfam" id="PF00403">
    <property type="entry name" value="HMA"/>
    <property type="match status" value="1"/>
</dbReference>
<accession>A0ABX7FLS7</accession>
<proteinExistence type="predicted"/>
<evidence type="ECO:0000313" key="3">
    <source>
        <dbReference type="Proteomes" id="UP000596248"/>
    </source>
</evidence>
<dbReference type="Gene3D" id="3.30.70.100">
    <property type="match status" value="1"/>
</dbReference>
<feature type="domain" description="HMA" evidence="1">
    <location>
        <begin position="2"/>
        <end position="66"/>
    </location>
</feature>
<organism evidence="2 3">
    <name type="scientific">Brevibacillus choshinensis</name>
    <dbReference type="NCBI Taxonomy" id="54911"/>
    <lineage>
        <taxon>Bacteria</taxon>
        <taxon>Bacillati</taxon>
        <taxon>Bacillota</taxon>
        <taxon>Bacilli</taxon>
        <taxon>Bacillales</taxon>
        <taxon>Paenibacillaceae</taxon>
        <taxon>Brevibacillus</taxon>
    </lineage>
</organism>
<dbReference type="RefSeq" id="WP_203354259.1">
    <property type="nucleotide sequence ID" value="NZ_CP069127.1"/>
</dbReference>
<keyword evidence="3" id="KW-1185">Reference proteome</keyword>
<evidence type="ECO:0000259" key="1">
    <source>
        <dbReference type="PROSITE" id="PS50846"/>
    </source>
</evidence>
<dbReference type="EMBL" id="CP069127">
    <property type="protein sequence ID" value="QRG67198.1"/>
    <property type="molecule type" value="Genomic_DNA"/>
</dbReference>